<dbReference type="STRING" id="1303921.BSEPE_0490"/>
<dbReference type="InterPro" id="IPR011917">
    <property type="entry name" value="ABC_transpr_lipidA"/>
</dbReference>
<keyword evidence="14" id="KW-0378">Hydrolase</keyword>
<evidence type="ECO:0000256" key="6">
    <source>
        <dbReference type="ARBA" id="ARBA00022840"/>
    </source>
</evidence>
<evidence type="ECO:0000256" key="8">
    <source>
        <dbReference type="ARBA" id="ARBA00022989"/>
    </source>
</evidence>
<keyword evidence="7" id="KW-1278">Translocase</keyword>
<evidence type="ECO:0000256" key="1">
    <source>
        <dbReference type="ARBA" id="ARBA00004651"/>
    </source>
</evidence>
<organism evidence="14 15">
    <name type="scientific">endosymbiont of Bathymodiolus septemdierum str. Myojin knoll</name>
    <dbReference type="NCBI Taxonomy" id="1303921"/>
    <lineage>
        <taxon>Bacteria</taxon>
        <taxon>Pseudomonadati</taxon>
        <taxon>Pseudomonadota</taxon>
        <taxon>Gammaproteobacteria</taxon>
        <taxon>sulfur-oxidizing symbionts</taxon>
    </lineage>
</organism>
<dbReference type="InterPro" id="IPR003439">
    <property type="entry name" value="ABC_transporter-like_ATP-bd"/>
</dbReference>
<evidence type="ECO:0000313" key="15">
    <source>
        <dbReference type="Proteomes" id="UP000067399"/>
    </source>
</evidence>
<name>A0A0P0UR51_9GAMM</name>
<dbReference type="PROSITE" id="PS50893">
    <property type="entry name" value="ABC_TRANSPORTER_2"/>
    <property type="match status" value="1"/>
</dbReference>
<dbReference type="Gene3D" id="3.40.50.300">
    <property type="entry name" value="P-loop containing nucleotide triphosphate hydrolases"/>
    <property type="match status" value="1"/>
</dbReference>
<dbReference type="GO" id="GO:0005886">
    <property type="term" value="C:plasma membrane"/>
    <property type="evidence" value="ECO:0007669"/>
    <property type="project" value="UniProtKB-SubCell"/>
</dbReference>
<protein>
    <submittedName>
        <fullName evidence="14">Lipid A export ATP-binding/permease</fullName>
        <ecNumber evidence="14">3.6.3.-</ecNumber>
    </submittedName>
</protein>
<reference evidence="14 15" key="1">
    <citation type="journal article" date="2000" name="Mar. Ecol. Prog. Ser.">
        <title>Phylogenetic characterization of endosymbionts in three hydrothermal vent mussels: influence on host distributions.</title>
        <authorList>
            <person name="Fujiwara Y."/>
            <person name="Takai K."/>
            <person name="Uematsu K."/>
            <person name="Tsuchida S."/>
            <person name="Hunt J.C."/>
            <person name="Hashimoto J."/>
        </authorList>
    </citation>
    <scope>NUCLEOTIDE SEQUENCE [LARGE SCALE GENOMIC DNA]</scope>
    <source>
        <strain evidence="14 15">Myojin Knoll</strain>
    </source>
</reference>
<dbReference type="Pfam" id="PF00664">
    <property type="entry name" value="ABC_membrane"/>
    <property type="match status" value="1"/>
</dbReference>
<evidence type="ECO:0000259" key="13">
    <source>
        <dbReference type="PROSITE" id="PS50929"/>
    </source>
</evidence>
<evidence type="ECO:0000256" key="9">
    <source>
        <dbReference type="ARBA" id="ARBA00023055"/>
    </source>
</evidence>
<keyword evidence="2" id="KW-0813">Transport</keyword>
<dbReference type="InterPro" id="IPR027417">
    <property type="entry name" value="P-loop_NTPase"/>
</dbReference>
<keyword evidence="4 11" id="KW-0812">Transmembrane</keyword>
<dbReference type="InterPro" id="IPR003593">
    <property type="entry name" value="AAA+_ATPase"/>
</dbReference>
<dbReference type="EMBL" id="AP013042">
    <property type="protein sequence ID" value="BAS67499.1"/>
    <property type="molecule type" value="Genomic_DNA"/>
</dbReference>
<evidence type="ECO:0000256" key="3">
    <source>
        <dbReference type="ARBA" id="ARBA00022475"/>
    </source>
</evidence>
<dbReference type="Pfam" id="PF00005">
    <property type="entry name" value="ABC_tran"/>
    <property type="match status" value="1"/>
</dbReference>
<dbReference type="SUPFAM" id="SSF90123">
    <property type="entry name" value="ABC transporter transmembrane region"/>
    <property type="match status" value="1"/>
</dbReference>
<gene>
    <name evidence="14" type="primary">msbA</name>
    <name evidence="14" type="ORF">BSEPE_0490</name>
</gene>
<keyword evidence="8 11" id="KW-1133">Transmembrane helix</keyword>
<dbReference type="FunFam" id="3.40.50.300:FF:000287">
    <property type="entry name" value="Multidrug ABC transporter ATP-binding protein"/>
    <property type="match status" value="1"/>
</dbReference>
<feature type="transmembrane region" description="Helical" evidence="11">
    <location>
        <begin position="66"/>
        <end position="93"/>
    </location>
</feature>
<dbReference type="PANTHER" id="PTHR43394:SF1">
    <property type="entry name" value="ATP-BINDING CASSETTE SUB-FAMILY B MEMBER 10, MITOCHONDRIAL"/>
    <property type="match status" value="1"/>
</dbReference>
<dbReference type="InterPro" id="IPR017871">
    <property type="entry name" value="ABC_transporter-like_CS"/>
</dbReference>
<evidence type="ECO:0000256" key="4">
    <source>
        <dbReference type="ARBA" id="ARBA00022692"/>
    </source>
</evidence>
<keyword evidence="3" id="KW-1003">Cell membrane</keyword>
<dbReference type="AlphaFoldDB" id="A0A0P0UR51"/>
<accession>A0A0P0UR51</accession>
<dbReference type="GO" id="GO:0016887">
    <property type="term" value="F:ATP hydrolysis activity"/>
    <property type="evidence" value="ECO:0007669"/>
    <property type="project" value="InterPro"/>
</dbReference>
<dbReference type="GO" id="GO:0005524">
    <property type="term" value="F:ATP binding"/>
    <property type="evidence" value="ECO:0007669"/>
    <property type="project" value="UniProtKB-KW"/>
</dbReference>
<evidence type="ECO:0000313" key="14">
    <source>
        <dbReference type="EMBL" id="BAS67499.1"/>
    </source>
</evidence>
<keyword evidence="9" id="KW-0445">Lipid transport</keyword>
<evidence type="ECO:0000256" key="10">
    <source>
        <dbReference type="ARBA" id="ARBA00023136"/>
    </source>
</evidence>
<evidence type="ECO:0000256" key="5">
    <source>
        <dbReference type="ARBA" id="ARBA00022741"/>
    </source>
</evidence>
<evidence type="ECO:0000259" key="12">
    <source>
        <dbReference type="PROSITE" id="PS50893"/>
    </source>
</evidence>
<dbReference type="PANTHER" id="PTHR43394">
    <property type="entry name" value="ATP-DEPENDENT PERMEASE MDL1, MITOCHONDRIAL"/>
    <property type="match status" value="1"/>
</dbReference>
<feature type="domain" description="ABC transmembrane type-1" evidence="13">
    <location>
        <begin position="28"/>
        <end position="308"/>
    </location>
</feature>
<sequence>MGKIRPMGYKNFITKLYAYLKNHLGKLIFTSLLMVLATALETSIPEITGRIVDDLFAGDRNNDTALLYAGILLIVIVISSLLALTSTAASSWVSNKVIMDLREDMFAKLLRMPKLYFDKNTTGKVLSKLTYDVEQIASAASIIWLSLIKSSVFVIILIGYLFYKSWELSLSLLVFLPLVYLIVKLSSNRMRASNTQVQQSMGNMTHLLDENISGNSLVKIYQAQAQERTKFGELIKNIRQQRFKVDMTSALNIVVVNILIGLSLSTVVYFSATYLQMSAGAFLSYFTAMGMLVKPAKSLININKPLQGAMAAGESVFGLMDEKEESNTGKIQLKDTKGNISFKNVCFAYSDKHQVLSHIDLDIKAGETVAIVGATGSGKSTIIQLLAKFYSINSGSIAIDGININEFELDSLRSQIAFVDQNVRLFNDSVKGNIALGQVDTMSNDRIENAAKVSNAYDFIQALSEKFDAQIGEDGVSLSGGQRQRLAIARAIAKDSPILILDEATSALDSATEQKVQAAIDEMQKNRTTIIIAHRLSTVKKADKIVVLQQGRIIEQGSHQELLDANGEYASLYQHQFS</sequence>
<dbReference type="KEGG" id="ebh:BSEPE_0490"/>
<feature type="transmembrane region" description="Helical" evidence="11">
    <location>
        <begin position="168"/>
        <end position="186"/>
    </location>
</feature>
<keyword evidence="10 11" id="KW-0472">Membrane</keyword>
<reference evidence="14 15" key="2">
    <citation type="journal article" date="2016" name="ISME J.">
        <title>Heterogeneous composition of key metabolic gene clusters in a vent mussel symbiont population.</title>
        <authorList>
            <person name="Ikuta T."/>
            <person name="Takaki Y."/>
            <person name="Nagai Y."/>
            <person name="Shimamura S."/>
            <person name="Tsuda M."/>
            <person name="Kawagucci S."/>
            <person name="Aoki Y."/>
            <person name="Inoue K."/>
            <person name="Teruya M."/>
            <person name="Satou K."/>
            <person name="Teruya K."/>
            <person name="Shimoji M."/>
            <person name="Tamotsu H."/>
            <person name="Hirano T."/>
            <person name="Maruyama T."/>
            <person name="Yoshida T."/>
        </authorList>
    </citation>
    <scope>NUCLEOTIDE SEQUENCE [LARGE SCALE GENOMIC DNA]</scope>
    <source>
        <strain evidence="14 15">Myojin Knoll</strain>
    </source>
</reference>
<dbReference type="PROSITE" id="PS50929">
    <property type="entry name" value="ABC_TM1F"/>
    <property type="match status" value="1"/>
</dbReference>
<comment type="subcellular location">
    <subcellularLocation>
        <location evidence="1">Cell membrane</location>
        <topology evidence="1">Multi-pass membrane protein</topology>
    </subcellularLocation>
</comment>
<evidence type="ECO:0000256" key="2">
    <source>
        <dbReference type="ARBA" id="ARBA00022448"/>
    </source>
</evidence>
<dbReference type="InterPro" id="IPR039421">
    <property type="entry name" value="Type_1_exporter"/>
</dbReference>
<dbReference type="GO" id="GO:0034040">
    <property type="term" value="F:ATPase-coupled lipid transmembrane transporter activity"/>
    <property type="evidence" value="ECO:0007669"/>
    <property type="project" value="InterPro"/>
</dbReference>
<dbReference type="NCBIfam" id="TIGR02203">
    <property type="entry name" value="MsbA_lipidA"/>
    <property type="match status" value="1"/>
</dbReference>
<dbReference type="InterPro" id="IPR036640">
    <property type="entry name" value="ABC1_TM_sf"/>
</dbReference>
<keyword evidence="5" id="KW-0547">Nucleotide-binding</keyword>
<dbReference type="SMART" id="SM00382">
    <property type="entry name" value="AAA"/>
    <property type="match status" value="1"/>
</dbReference>
<dbReference type="EC" id="3.6.3.-" evidence="14"/>
<keyword evidence="6 14" id="KW-0067">ATP-binding</keyword>
<keyword evidence="15" id="KW-1185">Reference proteome</keyword>
<feature type="domain" description="ABC transporter" evidence="12">
    <location>
        <begin position="340"/>
        <end position="575"/>
    </location>
</feature>
<feature type="transmembrane region" description="Helical" evidence="11">
    <location>
        <begin position="136"/>
        <end position="162"/>
    </location>
</feature>
<dbReference type="SUPFAM" id="SSF52540">
    <property type="entry name" value="P-loop containing nucleoside triphosphate hydrolases"/>
    <property type="match status" value="1"/>
</dbReference>
<dbReference type="Proteomes" id="UP000067399">
    <property type="component" value="Chromosome"/>
</dbReference>
<evidence type="ECO:0000256" key="11">
    <source>
        <dbReference type="SAM" id="Phobius"/>
    </source>
</evidence>
<dbReference type="InterPro" id="IPR011527">
    <property type="entry name" value="ABC1_TM_dom"/>
</dbReference>
<dbReference type="GO" id="GO:0015421">
    <property type="term" value="F:ABC-type oligopeptide transporter activity"/>
    <property type="evidence" value="ECO:0007669"/>
    <property type="project" value="TreeGrafter"/>
</dbReference>
<dbReference type="PROSITE" id="PS00211">
    <property type="entry name" value="ABC_TRANSPORTER_1"/>
    <property type="match status" value="1"/>
</dbReference>
<dbReference type="Gene3D" id="1.20.1560.10">
    <property type="entry name" value="ABC transporter type 1, transmembrane domain"/>
    <property type="match status" value="1"/>
</dbReference>
<evidence type="ECO:0000256" key="7">
    <source>
        <dbReference type="ARBA" id="ARBA00022967"/>
    </source>
</evidence>
<proteinExistence type="predicted"/>
<dbReference type="CDD" id="cd18552">
    <property type="entry name" value="ABC_6TM_MsbA_like"/>
    <property type="match status" value="1"/>
</dbReference>
<feature type="transmembrane region" description="Helical" evidence="11">
    <location>
        <begin position="249"/>
        <end position="268"/>
    </location>
</feature>